<dbReference type="Pfam" id="PF09362">
    <property type="entry name" value="DUF1996"/>
    <property type="match status" value="1"/>
</dbReference>
<dbReference type="InterPro" id="IPR018535">
    <property type="entry name" value="DUF1996"/>
</dbReference>
<comment type="caution">
    <text evidence="2">The sequence shown here is derived from an EMBL/GenBank/DDBJ whole genome shotgun (WGS) entry which is preliminary data.</text>
</comment>
<feature type="non-terminal residue" evidence="2">
    <location>
        <position position="1"/>
    </location>
</feature>
<gene>
    <name evidence="2" type="ORF">IW261DRAFT_1289140</name>
</gene>
<feature type="domain" description="DUF1996" evidence="1">
    <location>
        <begin position="3"/>
        <end position="81"/>
    </location>
</feature>
<protein>
    <recommendedName>
        <fullName evidence="1">DUF1996 domain-containing protein</fullName>
    </recommendedName>
</protein>
<reference evidence="2" key="1">
    <citation type="submission" date="2023-06" db="EMBL/GenBank/DDBJ databases">
        <authorList>
            <consortium name="Lawrence Berkeley National Laboratory"/>
            <person name="Ahrendt S."/>
            <person name="Sahu N."/>
            <person name="Indic B."/>
            <person name="Wong-Bajracharya J."/>
            <person name="Merenyi Z."/>
            <person name="Ke H.-M."/>
            <person name="Monk M."/>
            <person name="Kocsube S."/>
            <person name="Drula E."/>
            <person name="Lipzen A."/>
            <person name="Balint B."/>
            <person name="Henrissat B."/>
            <person name="Andreopoulos B."/>
            <person name="Martin F.M."/>
            <person name="Harder C.B."/>
            <person name="Rigling D."/>
            <person name="Ford K.L."/>
            <person name="Foster G.D."/>
            <person name="Pangilinan J."/>
            <person name="Papanicolaou A."/>
            <person name="Barry K."/>
            <person name="LaButti K."/>
            <person name="Viragh M."/>
            <person name="Koriabine M."/>
            <person name="Yan M."/>
            <person name="Riley R."/>
            <person name="Champramary S."/>
            <person name="Plett K.L."/>
            <person name="Tsai I.J."/>
            <person name="Slot J."/>
            <person name="Sipos G."/>
            <person name="Plett J."/>
            <person name="Nagy L.G."/>
            <person name="Grigoriev I.V."/>
        </authorList>
    </citation>
    <scope>NUCLEOTIDE SEQUENCE</scope>
    <source>
        <strain evidence="2">ICMP 16352</strain>
    </source>
</reference>
<evidence type="ECO:0000259" key="1">
    <source>
        <dbReference type="Pfam" id="PF09362"/>
    </source>
</evidence>
<dbReference type="EMBL" id="JAUEPR010000072">
    <property type="protein sequence ID" value="KAK0467664.1"/>
    <property type="molecule type" value="Genomic_DNA"/>
</dbReference>
<keyword evidence="3" id="KW-1185">Reference proteome</keyword>
<sequence>SLLIQEDKSNYWYPVHVLLFSIYENSSPETRADYIFSDNSSLTTPFPDDFRMMSGDPNLRTLYASIFEQQAITFPYLDFNGVSTKYNKLPINLAWLSGIQ</sequence>
<dbReference type="Proteomes" id="UP001175227">
    <property type="component" value="Unassembled WGS sequence"/>
</dbReference>
<evidence type="ECO:0000313" key="3">
    <source>
        <dbReference type="Proteomes" id="UP001175227"/>
    </source>
</evidence>
<proteinExistence type="predicted"/>
<feature type="non-terminal residue" evidence="2">
    <location>
        <position position="100"/>
    </location>
</feature>
<accession>A0AA39NL54</accession>
<organism evidence="2 3">
    <name type="scientific">Armillaria novae-zelandiae</name>
    <dbReference type="NCBI Taxonomy" id="153914"/>
    <lineage>
        <taxon>Eukaryota</taxon>
        <taxon>Fungi</taxon>
        <taxon>Dikarya</taxon>
        <taxon>Basidiomycota</taxon>
        <taxon>Agaricomycotina</taxon>
        <taxon>Agaricomycetes</taxon>
        <taxon>Agaricomycetidae</taxon>
        <taxon>Agaricales</taxon>
        <taxon>Marasmiineae</taxon>
        <taxon>Physalacriaceae</taxon>
        <taxon>Armillaria</taxon>
    </lineage>
</organism>
<name>A0AA39NL54_9AGAR</name>
<dbReference type="AlphaFoldDB" id="A0AA39NL54"/>
<evidence type="ECO:0000313" key="2">
    <source>
        <dbReference type="EMBL" id="KAK0467664.1"/>
    </source>
</evidence>